<dbReference type="CDD" id="cd01948">
    <property type="entry name" value="EAL"/>
    <property type="match status" value="1"/>
</dbReference>
<dbReference type="InterPro" id="IPR050706">
    <property type="entry name" value="Cyclic-di-GMP_PDE-like"/>
</dbReference>
<dbReference type="SMART" id="SM00052">
    <property type="entry name" value="EAL"/>
    <property type="match status" value="1"/>
</dbReference>
<protein>
    <submittedName>
        <fullName evidence="2">EAL domain-containing protein</fullName>
    </submittedName>
</protein>
<evidence type="ECO:0000313" key="2">
    <source>
        <dbReference type="EMBL" id="MUG71935.1"/>
    </source>
</evidence>
<evidence type="ECO:0000259" key="1">
    <source>
        <dbReference type="PROSITE" id="PS50883"/>
    </source>
</evidence>
<dbReference type="Gene3D" id="3.30.450.20">
    <property type="entry name" value="PAS domain"/>
    <property type="match status" value="1"/>
</dbReference>
<dbReference type="Gene3D" id="3.20.20.450">
    <property type="entry name" value="EAL domain"/>
    <property type="match status" value="1"/>
</dbReference>
<accession>A0A7X3CSL6</accession>
<comment type="caution">
    <text evidence="2">The sequence shown here is derived from an EMBL/GenBank/DDBJ whole genome shotgun (WGS) entry which is preliminary data.</text>
</comment>
<name>A0A7X3CSL6_9BACL</name>
<dbReference type="SUPFAM" id="SSF103190">
    <property type="entry name" value="Sensory domain-like"/>
    <property type="match status" value="1"/>
</dbReference>
<dbReference type="Pfam" id="PF00563">
    <property type="entry name" value="EAL"/>
    <property type="match status" value="1"/>
</dbReference>
<dbReference type="AlphaFoldDB" id="A0A7X3CSL6"/>
<sequence length="401" mass="45134">MKSMIDPDLRATLPPAAETFPYFQPVLSLQTQRIIGYEALGRRVSPGIVRSLGPFFQNTSYSEAEHLRIDRIIRSRAIGRMADADSDAKLFINLKPSWIHRIYREKRELPTLQMMRRHGLDPSRIVIEITEEDFTGGLDELSEMIGQYREAGCLIAVDDIGSGYSNYDRIASVKPHILKIDLKLLKKSAVDHGYNAVLNSFSILAAQMGASLLVEGVETKGDLNHALQVGARYVQGYLFSQAEADLQQEDAYEGLLRESIAVFTHSELDRQHRLFAATERLSGLVPSSVEIRSSADADALIGKLLPHVGANVVRIYICKEEGFQVSSNFSREADGSWSRDVRYQESNWIWRPYFIPTVLQMKHQRQGCLSQPYTDLDSSLTMQTYSCPLGGACYLFFDLTI</sequence>
<organism evidence="2 3">
    <name type="scientific">Paenibacillus validus</name>
    <dbReference type="NCBI Taxonomy" id="44253"/>
    <lineage>
        <taxon>Bacteria</taxon>
        <taxon>Bacillati</taxon>
        <taxon>Bacillota</taxon>
        <taxon>Bacilli</taxon>
        <taxon>Bacillales</taxon>
        <taxon>Paenibacillaceae</taxon>
        <taxon>Paenibacillus</taxon>
    </lineage>
</organism>
<dbReference type="SUPFAM" id="SSF141868">
    <property type="entry name" value="EAL domain-like"/>
    <property type="match status" value="1"/>
</dbReference>
<dbReference type="Proteomes" id="UP000450917">
    <property type="component" value="Unassembled WGS sequence"/>
</dbReference>
<dbReference type="Pfam" id="PF10388">
    <property type="entry name" value="YkuI_C"/>
    <property type="match status" value="1"/>
</dbReference>
<dbReference type="GO" id="GO:0071111">
    <property type="term" value="F:cyclic-guanylate-specific phosphodiesterase activity"/>
    <property type="evidence" value="ECO:0007669"/>
    <property type="project" value="InterPro"/>
</dbReference>
<reference evidence="2 3" key="1">
    <citation type="submission" date="2019-11" db="EMBL/GenBank/DDBJ databases">
        <title>Draft genome sequences of five Paenibacillus species of dairy origin.</title>
        <authorList>
            <person name="Olajide A.M."/>
            <person name="Chen S."/>
            <person name="Lapointe G."/>
        </authorList>
    </citation>
    <scope>NUCLEOTIDE SEQUENCE [LARGE SCALE GENOMIC DNA]</scope>
    <source>
        <strain evidence="2 3">2CS3</strain>
    </source>
</reference>
<dbReference type="InterPro" id="IPR001633">
    <property type="entry name" value="EAL_dom"/>
</dbReference>
<evidence type="ECO:0000313" key="3">
    <source>
        <dbReference type="Proteomes" id="UP000450917"/>
    </source>
</evidence>
<feature type="domain" description="EAL" evidence="1">
    <location>
        <begin position="2"/>
        <end position="256"/>
    </location>
</feature>
<dbReference type="PANTHER" id="PTHR33121">
    <property type="entry name" value="CYCLIC DI-GMP PHOSPHODIESTERASE PDEF"/>
    <property type="match status" value="1"/>
</dbReference>
<dbReference type="InterPro" id="IPR035919">
    <property type="entry name" value="EAL_sf"/>
</dbReference>
<gene>
    <name evidence="2" type="ORF">GNP93_14780</name>
</gene>
<dbReference type="InterPro" id="IPR029151">
    <property type="entry name" value="Sensor-like_sf"/>
</dbReference>
<dbReference type="EMBL" id="WNZX01000011">
    <property type="protein sequence ID" value="MUG71935.1"/>
    <property type="molecule type" value="Genomic_DNA"/>
</dbReference>
<keyword evidence="3" id="KW-1185">Reference proteome</keyword>
<proteinExistence type="predicted"/>
<dbReference type="PROSITE" id="PS50883">
    <property type="entry name" value="EAL"/>
    <property type="match status" value="1"/>
</dbReference>
<dbReference type="PANTHER" id="PTHR33121:SF82">
    <property type="entry name" value="SIGNAL TRANSDUCTION PROTEIN CONTAINING A EAL DOMAIN"/>
    <property type="match status" value="1"/>
</dbReference>
<dbReference type="InterPro" id="IPR018842">
    <property type="entry name" value="YkuI_C"/>
</dbReference>